<dbReference type="AlphaFoldDB" id="A0A1M4X7Z6"/>
<sequence>MIAHLGTTLDSSGMLDLAPIRLVRVETTEVDEGSIELPDFSPQIFQLTEDVETGVYIYEVVRRTMDAFPIRTIDVVVALKLTDIGTWTKVGGETERSPSPLAVRLTVSSPELDSILFAISSSASMLSRVKTSNNSLHRVGLLNRSAEIDLVLGAVASAAIEQTLTLKGRVQEQDGYVLGLISTSKYPCNQSSKYILLREKHEAHTTNPQTSDVTYTTVKAHIMETTYSYITGRFGIEREFRNGLDTKSLPGDRLKHYLYAGETRNAQTLVEWLLSGADHKALVLSDVDLSGRLVELPMSALFRDFYLP</sequence>
<dbReference type="EMBL" id="FQUL01000035">
    <property type="protein sequence ID" value="SHE89557.1"/>
    <property type="molecule type" value="Genomic_DNA"/>
</dbReference>
<dbReference type="Proteomes" id="UP000184295">
    <property type="component" value="Unassembled WGS sequence"/>
</dbReference>
<protein>
    <submittedName>
        <fullName evidence="1">Uncharacterized protein</fullName>
    </submittedName>
</protein>
<organism evidence="1 2">
    <name type="scientific">Ferrithrix thermotolerans DSM 19514</name>
    <dbReference type="NCBI Taxonomy" id="1121881"/>
    <lineage>
        <taxon>Bacteria</taxon>
        <taxon>Bacillati</taxon>
        <taxon>Actinomycetota</taxon>
        <taxon>Acidimicrobiia</taxon>
        <taxon>Acidimicrobiales</taxon>
        <taxon>Acidimicrobiaceae</taxon>
        <taxon>Ferrithrix</taxon>
    </lineage>
</organism>
<evidence type="ECO:0000313" key="2">
    <source>
        <dbReference type="Proteomes" id="UP000184295"/>
    </source>
</evidence>
<accession>A0A1M4X7Z6</accession>
<keyword evidence="2" id="KW-1185">Reference proteome</keyword>
<name>A0A1M4X7Z6_9ACTN</name>
<gene>
    <name evidence="1" type="ORF">SAMN02745225_01927</name>
</gene>
<proteinExistence type="predicted"/>
<evidence type="ECO:0000313" key="1">
    <source>
        <dbReference type="EMBL" id="SHE89557.1"/>
    </source>
</evidence>
<reference evidence="2" key="1">
    <citation type="submission" date="2016-11" db="EMBL/GenBank/DDBJ databases">
        <authorList>
            <person name="Varghese N."/>
            <person name="Submissions S."/>
        </authorList>
    </citation>
    <scope>NUCLEOTIDE SEQUENCE [LARGE SCALE GENOMIC DNA]</scope>
    <source>
        <strain evidence="2">DSM 19514</strain>
    </source>
</reference>